<evidence type="ECO:0000313" key="1">
    <source>
        <dbReference type="EMBL" id="JAD50650.1"/>
    </source>
</evidence>
<proteinExistence type="predicted"/>
<protein>
    <submittedName>
        <fullName evidence="1">Uncharacterized protein</fullName>
    </submittedName>
</protein>
<sequence length="14" mass="1537">MLADTSLFSSNTHL</sequence>
<organism evidence="1">
    <name type="scientific">Arundo donax</name>
    <name type="common">Giant reed</name>
    <name type="synonym">Donax arundinaceus</name>
    <dbReference type="NCBI Taxonomy" id="35708"/>
    <lineage>
        <taxon>Eukaryota</taxon>
        <taxon>Viridiplantae</taxon>
        <taxon>Streptophyta</taxon>
        <taxon>Embryophyta</taxon>
        <taxon>Tracheophyta</taxon>
        <taxon>Spermatophyta</taxon>
        <taxon>Magnoliopsida</taxon>
        <taxon>Liliopsida</taxon>
        <taxon>Poales</taxon>
        <taxon>Poaceae</taxon>
        <taxon>PACMAD clade</taxon>
        <taxon>Arundinoideae</taxon>
        <taxon>Arundineae</taxon>
        <taxon>Arundo</taxon>
    </lineage>
</organism>
<accession>A0A0A9AP21</accession>
<reference evidence="1" key="2">
    <citation type="journal article" date="2015" name="Data Brief">
        <title>Shoot transcriptome of the giant reed, Arundo donax.</title>
        <authorList>
            <person name="Barrero R.A."/>
            <person name="Guerrero F.D."/>
            <person name="Moolhuijzen P."/>
            <person name="Goolsby J.A."/>
            <person name="Tidwell J."/>
            <person name="Bellgard S.E."/>
            <person name="Bellgard M.I."/>
        </authorList>
    </citation>
    <scope>NUCLEOTIDE SEQUENCE</scope>
    <source>
        <tissue evidence="1">Shoot tissue taken approximately 20 cm above the soil surface</tissue>
    </source>
</reference>
<name>A0A0A9AP21_ARUDO</name>
<dbReference type="EMBL" id="GBRH01247245">
    <property type="protein sequence ID" value="JAD50650.1"/>
    <property type="molecule type" value="Transcribed_RNA"/>
</dbReference>
<reference evidence="1" key="1">
    <citation type="submission" date="2014-09" db="EMBL/GenBank/DDBJ databases">
        <authorList>
            <person name="Magalhaes I.L.F."/>
            <person name="Oliveira U."/>
            <person name="Santos F.R."/>
            <person name="Vidigal T.H.D.A."/>
            <person name="Brescovit A.D."/>
            <person name="Santos A.J."/>
        </authorList>
    </citation>
    <scope>NUCLEOTIDE SEQUENCE</scope>
    <source>
        <tissue evidence="1">Shoot tissue taken approximately 20 cm above the soil surface</tissue>
    </source>
</reference>